<dbReference type="InterPro" id="IPR007627">
    <property type="entry name" value="RNA_pol_sigma70_r2"/>
</dbReference>
<dbReference type="InterPro" id="IPR013325">
    <property type="entry name" value="RNA_pol_sigma_r2"/>
</dbReference>
<dbReference type="GO" id="GO:0003677">
    <property type="term" value="F:DNA binding"/>
    <property type="evidence" value="ECO:0007669"/>
    <property type="project" value="InterPro"/>
</dbReference>
<evidence type="ECO:0000256" key="2">
    <source>
        <dbReference type="ARBA" id="ARBA00023015"/>
    </source>
</evidence>
<sequence>MTATFLTNRAAEAEADYVFLPKTKILALVQLSDPEIVQAIRQGQESAFEQMFRTYYEPLCRYANTLLKDSDEAEEVTQGLFLTIWEKRSDLEITLSLKAYLYRAVHNHCLNRIKHYGVRETHRAYSLHFQTDSHDSVTEAIYGSELEKRIERAVSKLPEQCQVVFRMSRFEELKYQEIADQLGLSIKTIENQIGKALKIMRKELADYLPVVGLLFSQFLIERLMSFVHYPLSVIH</sequence>
<comment type="similarity">
    <text evidence="1">Belongs to the sigma-70 factor family. ECF subfamily.</text>
</comment>
<feature type="domain" description="RNA polymerase sigma-70 region 2" evidence="5">
    <location>
        <begin position="51"/>
        <end position="114"/>
    </location>
</feature>
<evidence type="ECO:0000256" key="4">
    <source>
        <dbReference type="ARBA" id="ARBA00023163"/>
    </source>
</evidence>
<gene>
    <name evidence="7" type="ORF">GCM10007390_15130</name>
</gene>
<dbReference type="Pfam" id="PF04542">
    <property type="entry name" value="Sigma70_r2"/>
    <property type="match status" value="1"/>
</dbReference>
<dbReference type="SUPFAM" id="SSF88659">
    <property type="entry name" value="Sigma3 and sigma4 domains of RNA polymerase sigma factors"/>
    <property type="match status" value="1"/>
</dbReference>
<dbReference type="Proteomes" id="UP000598271">
    <property type="component" value="Unassembled WGS sequence"/>
</dbReference>
<comment type="caution">
    <text evidence="7">The sequence shown here is derived from an EMBL/GenBank/DDBJ whole genome shotgun (WGS) entry which is preliminary data.</text>
</comment>
<dbReference type="Gene3D" id="1.10.1740.10">
    <property type="match status" value="1"/>
</dbReference>
<dbReference type="CDD" id="cd06171">
    <property type="entry name" value="Sigma70_r4"/>
    <property type="match status" value="1"/>
</dbReference>
<name>A0A8J3G859_9BACT</name>
<dbReference type="GO" id="GO:0006352">
    <property type="term" value="P:DNA-templated transcription initiation"/>
    <property type="evidence" value="ECO:0007669"/>
    <property type="project" value="InterPro"/>
</dbReference>
<dbReference type="PANTHER" id="PTHR43133">
    <property type="entry name" value="RNA POLYMERASE ECF-TYPE SIGMA FACTO"/>
    <property type="match status" value="1"/>
</dbReference>
<evidence type="ECO:0000259" key="6">
    <source>
        <dbReference type="Pfam" id="PF08281"/>
    </source>
</evidence>
<dbReference type="PANTHER" id="PTHR43133:SF46">
    <property type="entry name" value="RNA POLYMERASE SIGMA-70 FACTOR ECF SUBFAMILY"/>
    <property type="match status" value="1"/>
</dbReference>
<evidence type="ECO:0000313" key="8">
    <source>
        <dbReference type="Proteomes" id="UP000598271"/>
    </source>
</evidence>
<keyword evidence="4" id="KW-0804">Transcription</keyword>
<dbReference type="RefSeq" id="WP_374757953.1">
    <property type="nucleotide sequence ID" value="NZ_BMXF01000001.1"/>
</dbReference>
<evidence type="ECO:0000313" key="7">
    <source>
        <dbReference type="EMBL" id="GHB62303.1"/>
    </source>
</evidence>
<dbReference type="SUPFAM" id="SSF88946">
    <property type="entry name" value="Sigma2 domain of RNA polymerase sigma factors"/>
    <property type="match status" value="1"/>
</dbReference>
<dbReference type="InterPro" id="IPR013324">
    <property type="entry name" value="RNA_pol_sigma_r3/r4-like"/>
</dbReference>
<keyword evidence="8" id="KW-1185">Reference proteome</keyword>
<evidence type="ECO:0000256" key="3">
    <source>
        <dbReference type="ARBA" id="ARBA00023082"/>
    </source>
</evidence>
<dbReference type="NCBIfam" id="TIGR02985">
    <property type="entry name" value="Sig70_bacteroi1"/>
    <property type="match status" value="1"/>
</dbReference>
<accession>A0A8J3G859</accession>
<evidence type="ECO:0008006" key="9">
    <source>
        <dbReference type="Google" id="ProtNLM"/>
    </source>
</evidence>
<keyword evidence="3" id="KW-0731">Sigma factor</keyword>
<keyword evidence="2" id="KW-0805">Transcription regulation</keyword>
<dbReference type="Gene3D" id="1.10.10.10">
    <property type="entry name" value="Winged helix-like DNA-binding domain superfamily/Winged helix DNA-binding domain"/>
    <property type="match status" value="1"/>
</dbReference>
<dbReference type="NCBIfam" id="TIGR02937">
    <property type="entry name" value="sigma70-ECF"/>
    <property type="match status" value="1"/>
</dbReference>
<dbReference type="InterPro" id="IPR036388">
    <property type="entry name" value="WH-like_DNA-bd_sf"/>
</dbReference>
<dbReference type="InterPro" id="IPR014284">
    <property type="entry name" value="RNA_pol_sigma-70_dom"/>
</dbReference>
<evidence type="ECO:0000259" key="5">
    <source>
        <dbReference type="Pfam" id="PF04542"/>
    </source>
</evidence>
<reference evidence="7 8" key="1">
    <citation type="journal article" date="2014" name="Int. J. Syst. Evol. Microbiol.">
        <title>Complete genome sequence of Corynebacterium casei LMG S-19264T (=DSM 44701T), isolated from a smear-ripened cheese.</title>
        <authorList>
            <consortium name="US DOE Joint Genome Institute (JGI-PGF)"/>
            <person name="Walter F."/>
            <person name="Albersmeier A."/>
            <person name="Kalinowski J."/>
            <person name="Ruckert C."/>
        </authorList>
    </citation>
    <scope>NUCLEOTIDE SEQUENCE [LARGE SCALE GENOMIC DNA]</scope>
    <source>
        <strain evidence="7 8">KCTC 12866</strain>
    </source>
</reference>
<dbReference type="EMBL" id="BMXF01000001">
    <property type="protein sequence ID" value="GHB62303.1"/>
    <property type="molecule type" value="Genomic_DNA"/>
</dbReference>
<organism evidence="7 8">
    <name type="scientific">Persicitalea jodogahamensis</name>
    <dbReference type="NCBI Taxonomy" id="402147"/>
    <lineage>
        <taxon>Bacteria</taxon>
        <taxon>Pseudomonadati</taxon>
        <taxon>Bacteroidota</taxon>
        <taxon>Cytophagia</taxon>
        <taxon>Cytophagales</taxon>
        <taxon>Spirosomataceae</taxon>
        <taxon>Persicitalea</taxon>
    </lineage>
</organism>
<dbReference type="Pfam" id="PF08281">
    <property type="entry name" value="Sigma70_r4_2"/>
    <property type="match status" value="1"/>
</dbReference>
<dbReference type="InterPro" id="IPR014327">
    <property type="entry name" value="RNA_pol_sigma70_bacteroid"/>
</dbReference>
<proteinExistence type="inferred from homology"/>
<protein>
    <recommendedName>
        <fullName evidence="9">RNA polymerase sigma-70 factor</fullName>
    </recommendedName>
</protein>
<dbReference type="AlphaFoldDB" id="A0A8J3G859"/>
<feature type="domain" description="RNA polymerase sigma factor 70 region 4 type 2" evidence="6">
    <location>
        <begin position="149"/>
        <end position="198"/>
    </location>
</feature>
<dbReference type="InterPro" id="IPR013249">
    <property type="entry name" value="RNA_pol_sigma70_r4_t2"/>
</dbReference>
<evidence type="ECO:0000256" key="1">
    <source>
        <dbReference type="ARBA" id="ARBA00010641"/>
    </source>
</evidence>
<dbReference type="GO" id="GO:0016987">
    <property type="term" value="F:sigma factor activity"/>
    <property type="evidence" value="ECO:0007669"/>
    <property type="project" value="UniProtKB-KW"/>
</dbReference>
<dbReference type="InterPro" id="IPR039425">
    <property type="entry name" value="RNA_pol_sigma-70-like"/>
</dbReference>